<dbReference type="Proteomes" id="UP000630887">
    <property type="component" value="Unassembled WGS sequence"/>
</dbReference>
<comment type="caution">
    <text evidence="1">The sequence shown here is derived from an EMBL/GenBank/DDBJ whole genome shotgun (WGS) entry which is preliminary data.</text>
</comment>
<reference evidence="1 2" key="1">
    <citation type="submission" date="2021-01" db="EMBL/GenBank/DDBJ databases">
        <title>Whole genome shotgun sequence of Catellatospora coxensis NBRC 107359.</title>
        <authorList>
            <person name="Komaki H."/>
            <person name="Tamura T."/>
        </authorList>
    </citation>
    <scope>NUCLEOTIDE SEQUENCE [LARGE SCALE GENOMIC DNA]</scope>
    <source>
        <strain evidence="1 2">NBRC 107359</strain>
    </source>
</reference>
<organism evidence="1 2">
    <name type="scientific">Catellatospora coxensis</name>
    <dbReference type="NCBI Taxonomy" id="310354"/>
    <lineage>
        <taxon>Bacteria</taxon>
        <taxon>Bacillati</taxon>
        <taxon>Actinomycetota</taxon>
        <taxon>Actinomycetes</taxon>
        <taxon>Micromonosporales</taxon>
        <taxon>Micromonosporaceae</taxon>
        <taxon>Catellatospora</taxon>
    </lineage>
</organism>
<gene>
    <name evidence="1" type="ORF">Cco03nite_80530</name>
</gene>
<sequence>MARTVALLSDWLRPCTTSVPVLKLSPSTAQFMPRNWLVAALAGAADTTRPAVAVSAVTASAVSHRRNGRVLGDGSGARPSDDMIRVMGCPFLSSDVLVTT</sequence>
<accession>A0A8J3L3Z3</accession>
<proteinExistence type="predicted"/>
<name>A0A8J3L3Z3_9ACTN</name>
<dbReference type="AlphaFoldDB" id="A0A8J3L3Z3"/>
<protein>
    <submittedName>
        <fullName evidence="1">Uncharacterized protein</fullName>
    </submittedName>
</protein>
<dbReference type="EMBL" id="BONI01000130">
    <property type="protein sequence ID" value="GIG11353.1"/>
    <property type="molecule type" value="Genomic_DNA"/>
</dbReference>
<keyword evidence="2" id="KW-1185">Reference proteome</keyword>
<evidence type="ECO:0000313" key="1">
    <source>
        <dbReference type="EMBL" id="GIG11353.1"/>
    </source>
</evidence>
<evidence type="ECO:0000313" key="2">
    <source>
        <dbReference type="Proteomes" id="UP000630887"/>
    </source>
</evidence>